<dbReference type="PROSITE" id="PS50405">
    <property type="entry name" value="GST_CTER"/>
    <property type="match status" value="1"/>
</dbReference>
<dbReference type="CDD" id="cd03045">
    <property type="entry name" value="GST_N_Delta_Epsilon"/>
    <property type="match status" value="1"/>
</dbReference>
<dbReference type="InterPro" id="IPR040079">
    <property type="entry name" value="Glutathione_S-Trfase"/>
</dbReference>
<dbReference type="SFLD" id="SFLDG01153">
    <property type="entry name" value="Main.4:_Theta-like"/>
    <property type="match status" value="1"/>
</dbReference>
<dbReference type="Gene3D" id="3.40.30.10">
    <property type="entry name" value="Glutaredoxin"/>
    <property type="match status" value="1"/>
</dbReference>
<dbReference type="GO" id="GO:0006749">
    <property type="term" value="P:glutathione metabolic process"/>
    <property type="evidence" value="ECO:0007669"/>
    <property type="project" value="TreeGrafter"/>
</dbReference>
<reference evidence="4" key="1">
    <citation type="submission" date="2015-06" db="EMBL/GenBank/DDBJ databases">
        <authorList>
            <person name="Hoefler B.C."/>
            <person name="Straight P.D."/>
        </authorList>
    </citation>
    <scope>NUCLEOTIDE SEQUENCE</scope>
</reference>
<dbReference type="InterPro" id="IPR036282">
    <property type="entry name" value="Glutathione-S-Trfase_C_sf"/>
</dbReference>
<dbReference type="PANTHER" id="PTHR43969">
    <property type="entry name" value="GLUTATHIONE S TRANSFERASE D10, ISOFORM A-RELATED"/>
    <property type="match status" value="1"/>
</dbReference>
<dbReference type="FunFam" id="1.20.1050.10:FF:000007">
    <property type="entry name" value="Glutathione S-transferase 1-1"/>
    <property type="match status" value="1"/>
</dbReference>
<dbReference type="Pfam" id="PF02798">
    <property type="entry name" value="GST_N"/>
    <property type="match status" value="1"/>
</dbReference>
<dbReference type="SFLD" id="SFLDS00019">
    <property type="entry name" value="Glutathione_Transferase_(cytos"/>
    <property type="match status" value="1"/>
</dbReference>
<name>A0A0K8UJ30_BACLA</name>
<evidence type="ECO:0000256" key="1">
    <source>
        <dbReference type="ARBA" id="ARBA00011738"/>
    </source>
</evidence>
<dbReference type="Gene3D" id="1.20.1050.10">
    <property type="match status" value="1"/>
</dbReference>
<dbReference type="SUPFAM" id="SSF52833">
    <property type="entry name" value="Thioredoxin-like"/>
    <property type="match status" value="1"/>
</dbReference>
<sequence>MFYFLLQIISNMDFYYSPASGPCRAVLMTAQAIGVELNKIPVDLRKGEHLTPEYLKINPQHTVPTLVDNGFSVWDSHVIMIYLVEQHATSDSLYPACAQKRGLINQRLYFDVDFYSVFWSYCSSAILKKTPCDPEILEKLKKQLELFNTLLGGNEFAVGDTLTLADLSLLATVTTLDAFASLPGCEVNIKQYSNIEKWYENMKNVAPGYQQNLDNILSIKQYFVK</sequence>
<comment type="subunit">
    <text evidence="1">Homodimer.</text>
</comment>
<dbReference type="PANTHER" id="PTHR43969:SF9">
    <property type="entry name" value="GLUTATHIONE S TRANSFERASE D10, ISOFORM A-RELATED"/>
    <property type="match status" value="1"/>
</dbReference>
<keyword evidence="4" id="KW-0808">Transferase</keyword>
<dbReference type="FunFam" id="3.40.30.10:FF:000034">
    <property type="entry name" value="glutathione S-transferase 1"/>
    <property type="match status" value="1"/>
</dbReference>
<proteinExistence type="predicted"/>
<dbReference type="SUPFAM" id="SSF47616">
    <property type="entry name" value="GST C-terminal domain-like"/>
    <property type="match status" value="1"/>
</dbReference>
<evidence type="ECO:0000259" key="3">
    <source>
        <dbReference type="PROSITE" id="PS50405"/>
    </source>
</evidence>
<dbReference type="InterPro" id="IPR004045">
    <property type="entry name" value="Glutathione_S-Trfase_N"/>
</dbReference>
<dbReference type="AlphaFoldDB" id="A0A0K8UJ30"/>
<dbReference type="PROSITE" id="PS50404">
    <property type="entry name" value="GST_NTER"/>
    <property type="match status" value="1"/>
</dbReference>
<evidence type="ECO:0000259" key="2">
    <source>
        <dbReference type="PROSITE" id="PS50404"/>
    </source>
</evidence>
<gene>
    <name evidence="4" type="primary">GstD1_7</name>
    <name evidence="4" type="ORF">c0_g1_i1</name>
</gene>
<accession>A0A0K8UJ30</accession>
<dbReference type="SFLD" id="SFLDG00358">
    <property type="entry name" value="Main_(cytGST)"/>
    <property type="match status" value="1"/>
</dbReference>
<dbReference type="InterPro" id="IPR036249">
    <property type="entry name" value="Thioredoxin-like_sf"/>
</dbReference>
<dbReference type="Pfam" id="PF14497">
    <property type="entry name" value="GST_C_3"/>
    <property type="match status" value="1"/>
</dbReference>
<dbReference type="InterPro" id="IPR010987">
    <property type="entry name" value="Glutathione-S-Trfase_C-like"/>
</dbReference>
<dbReference type="EMBL" id="GDHF01025607">
    <property type="protein sequence ID" value="JAI26707.1"/>
    <property type="molecule type" value="Transcribed_RNA"/>
</dbReference>
<feature type="domain" description="GST N-terminal" evidence="2">
    <location>
        <begin position="10"/>
        <end position="91"/>
    </location>
</feature>
<dbReference type="InterPro" id="IPR004046">
    <property type="entry name" value="GST_C"/>
</dbReference>
<dbReference type="OrthoDB" id="422574at2759"/>
<dbReference type="CDD" id="cd03177">
    <property type="entry name" value="GST_C_Delta_Epsilon"/>
    <property type="match status" value="1"/>
</dbReference>
<protein>
    <submittedName>
        <fullName evidence="4">Glutathione S-transferase 1-1</fullName>
    </submittedName>
</protein>
<dbReference type="GO" id="GO:0004364">
    <property type="term" value="F:glutathione transferase activity"/>
    <property type="evidence" value="ECO:0007669"/>
    <property type="project" value="TreeGrafter"/>
</dbReference>
<evidence type="ECO:0000313" key="4">
    <source>
        <dbReference type="EMBL" id="JAI26707.1"/>
    </source>
</evidence>
<feature type="domain" description="GST C-terminal" evidence="3">
    <location>
        <begin position="97"/>
        <end position="223"/>
    </location>
</feature>
<organism evidence="4">
    <name type="scientific">Bactrocera latifrons</name>
    <name type="common">Malaysian fruit fly</name>
    <name type="synonym">Chaetodacus latifrons</name>
    <dbReference type="NCBI Taxonomy" id="174628"/>
    <lineage>
        <taxon>Eukaryota</taxon>
        <taxon>Metazoa</taxon>
        <taxon>Ecdysozoa</taxon>
        <taxon>Arthropoda</taxon>
        <taxon>Hexapoda</taxon>
        <taxon>Insecta</taxon>
        <taxon>Pterygota</taxon>
        <taxon>Neoptera</taxon>
        <taxon>Endopterygota</taxon>
        <taxon>Diptera</taxon>
        <taxon>Brachycera</taxon>
        <taxon>Muscomorpha</taxon>
        <taxon>Tephritoidea</taxon>
        <taxon>Tephritidae</taxon>
        <taxon>Bactrocera</taxon>
        <taxon>Bactrocera</taxon>
    </lineage>
</organism>